<dbReference type="AlphaFoldDB" id="A0A6M3LLP4"/>
<reference evidence="1" key="1">
    <citation type="submission" date="2020-03" db="EMBL/GenBank/DDBJ databases">
        <title>The deep terrestrial virosphere.</title>
        <authorList>
            <person name="Holmfeldt K."/>
            <person name="Nilsson E."/>
            <person name="Simone D."/>
            <person name="Lopez-Fernandez M."/>
            <person name="Wu X."/>
            <person name="de Brujin I."/>
            <person name="Lundin D."/>
            <person name="Andersson A."/>
            <person name="Bertilsson S."/>
            <person name="Dopson M."/>
        </authorList>
    </citation>
    <scope>NUCLEOTIDE SEQUENCE</scope>
    <source>
        <strain evidence="1">MM415B03931</strain>
    </source>
</reference>
<proteinExistence type="predicted"/>
<dbReference type="EMBL" id="MT143213">
    <property type="protein sequence ID" value="QJA94214.1"/>
    <property type="molecule type" value="Genomic_DNA"/>
</dbReference>
<evidence type="ECO:0000313" key="1">
    <source>
        <dbReference type="EMBL" id="QJA94214.1"/>
    </source>
</evidence>
<sequence length="475" mass="53533">MADNARLTIPPFHYHQSMANQWHGPDGKFTKRPDGAPISKAKTRADWTATDELGVQTKQRYGSSIFDDFLPQLRGTNALRVLREMSDNDATVGSILFSIEQVLRQAPWAAESASDSPQDEAAALFLDECVGDMEGTWADHISAGLTMLPFGFSWFEQVFRLRRPEEGSRFNDGKLGWRKMGFRPQDTLSRWEEDDDGEPCFVQDTGSELVVLPHAKAVHYKTNIGRGTPEGRSILRNAYRSWYFKKRAEEVLLIGMERSLAGLPIARIPAESIIHKDLLYERAKLMVQRVRQDEQMGVVWPSDKWPGTSENMYEFDTLKSEGPRSLDPVQVVRMFANDIAASVLAGFIYLGRDAVGSRALATPMQEIFQRALESWLDSMEDTFHQQATLKLLRLNGFQIVSPPRWRHGTVQDVDLAELGAFVQAVSATGYDWGVLSEGDPIRDQFRTLAGFDPEPASLVKGRRWDGGKALWLPPR</sequence>
<protein>
    <submittedName>
        <fullName evidence="1">Putative structural protein</fullName>
    </submittedName>
</protein>
<organism evidence="1">
    <name type="scientific">viral metagenome</name>
    <dbReference type="NCBI Taxonomy" id="1070528"/>
    <lineage>
        <taxon>unclassified sequences</taxon>
        <taxon>metagenomes</taxon>
        <taxon>organismal metagenomes</taxon>
    </lineage>
</organism>
<name>A0A6M3LLP4_9ZZZZ</name>
<dbReference type="InterPro" id="IPR009279">
    <property type="entry name" value="Portal_Mu"/>
</dbReference>
<accession>A0A6M3LLP4</accession>
<gene>
    <name evidence="1" type="ORF">MM415B03931_0002</name>
</gene>
<dbReference type="Pfam" id="PF06074">
    <property type="entry name" value="Portal_Mu"/>
    <property type="match status" value="1"/>
</dbReference>